<dbReference type="GO" id="GO:0009908">
    <property type="term" value="P:flower development"/>
    <property type="evidence" value="ECO:0007669"/>
    <property type="project" value="UniProtKB-KW"/>
</dbReference>
<dbReference type="FunCoup" id="A0A061GYJ9">
    <property type="interactions" value="235"/>
</dbReference>
<keyword evidence="5" id="KW-0287">Flowering</keyword>
<feature type="coiled-coil region" evidence="6">
    <location>
        <begin position="188"/>
        <end position="215"/>
    </location>
</feature>
<keyword evidence="2" id="KW-0217">Developmental protein</keyword>
<accession>A0A061GYJ9</accession>
<evidence type="ECO:0000256" key="5">
    <source>
        <dbReference type="ARBA" id="ARBA00023089"/>
    </source>
</evidence>
<sequence length="311" mass="34626">MAGRNRLPPQSSLARAIPERHITHHHLEDRISIQHREIQSLLLDNQRLAATYVALKQDLALAQQELRHLCAAAANVKAERDAEVREVYERSLKMNAEARAVDSMSAELAHVRADVQKFAVDRQELTAQLEAVNNELAKARAETKQAAVIKAEMEAVRQEIHKGRSAIELEKKTHASNLEQRQILEKNIILVTREREKLHAELASAEKKARAAAAANPSPAYNGNYKNVDTKYGGSTYPDTYSMPLVCPCSYFVFIGIHWIRGGSGPESVPGTRFTAAFEGQGSHTPYENQTSKQFVPNSVPIYTVPNSKTE</sequence>
<dbReference type="PANTHER" id="PTHR33405:SF17">
    <property type="entry name" value="PROTEIN FLC EXPRESSOR"/>
    <property type="match status" value="1"/>
</dbReference>
<feature type="coiled-coil region" evidence="6">
    <location>
        <begin position="45"/>
        <end position="79"/>
    </location>
</feature>
<feature type="coiled-coil region" evidence="6">
    <location>
        <begin position="115"/>
        <end position="159"/>
    </location>
</feature>
<dbReference type="STRING" id="3641.A0A061GYJ9"/>
<evidence type="ECO:0000313" key="8">
    <source>
        <dbReference type="Proteomes" id="UP000026915"/>
    </source>
</evidence>
<dbReference type="eggNOG" id="ENOG502RJEI">
    <property type="taxonomic scope" value="Eukaryota"/>
</dbReference>
<evidence type="ECO:0000256" key="6">
    <source>
        <dbReference type="SAM" id="Coils"/>
    </source>
</evidence>
<gene>
    <name evidence="7" type="ORF">TCM_042210</name>
</gene>
<protein>
    <submittedName>
        <fullName evidence="7">Uncharacterized protein isoform 1</fullName>
    </submittedName>
</protein>
<dbReference type="OMA" id="GPYDMQH"/>
<evidence type="ECO:0000256" key="3">
    <source>
        <dbReference type="ARBA" id="ARBA00022782"/>
    </source>
</evidence>
<name>A0A061GYJ9_THECC</name>
<dbReference type="PANTHER" id="PTHR33405">
    <property type="entry name" value="PROTEIN FLX-LIKE 2"/>
    <property type="match status" value="1"/>
</dbReference>
<evidence type="ECO:0000256" key="4">
    <source>
        <dbReference type="ARBA" id="ARBA00023054"/>
    </source>
</evidence>
<dbReference type="InterPro" id="IPR040353">
    <property type="entry name" value="FLX/FLX-like"/>
</dbReference>
<comment type="similarity">
    <text evidence="1">Belongs to the FLX family.</text>
</comment>
<keyword evidence="8" id="KW-1185">Reference proteome</keyword>
<dbReference type="EMBL" id="CM001887">
    <property type="protein sequence ID" value="EOY34591.1"/>
    <property type="molecule type" value="Genomic_DNA"/>
</dbReference>
<evidence type="ECO:0000256" key="1">
    <source>
        <dbReference type="ARBA" id="ARBA00005405"/>
    </source>
</evidence>
<dbReference type="Gramene" id="EOY34591">
    <property type="protein sequence ID" value="EOY34591"/>
    <property type="gene ID" value="TCM_042210"/>
</dbReference>
<dbReference type="AlphaFoldDB" id="A0A061GYJ9"/>
<evidence type="ECO:0000256" key="2">
    <source>
        <dbReference type="ARBA" id="ARBA00022473"/>
    </source>
</evidence>
<reference evidence="7 8" key="1">
    <citation type="journal article" date="2013" name="Genome Biol.">
        <title>The genome sequence of the most widely cultivated cacao type and its use to identify candidate genes regulating pod color.</title>
        <authorList>
            <person name="Motamayor J.C."/>
            <person name="Mockaitis K."/>
            <person name="Schmutz J."/>
            <person name="Haiminen N."/>
            <person name="Iii D.L."/>
            <person name="Cornejo O."/>
            <person name="Findley S.D."/>
            <person name="Zheng P."/>
            <person name="Utro F."/>
            <person name="Royaert S."/>
            <person name="Saski C."/>
            <person name="Jenkins J."/>
            <person name="Podicheti R."/>
            <person name="Zhao M."/>
            <person name="Scheffler B.E."/>
            <person name="Stack J.C."/>
            <person name="Feltus F.A."/>
            <person name="Mustiga G.M."/>
            <person name="Amores F."/>
            <person name="Phillips W."/>
            <person name="Marelli J.P."/>
            <person name="May G.D."/>
            <person name="Shapiro H."/>
            <person name="Ma J."/>
            <person name="Bustamante C.D."/>
            <person name="Schnell R.J."/>
            <person name="Main D."/>
            <person name="Gilbert D."/>
            <person name="Parida L."/>
            <person name="Kuhn D.N."/>
        </authorList>
    </citation>
    <scope>NUCLEOTIDE SEQUENCE [LARGE SCALE GENOMIC DNA]</scope>
    <source>
        <strain evidence="8">cv. Matina 1-6</strain>
    </source>
</reference>
<dbReference type="Proteomes" id="UP000026915">
    <property type="component" value="Chromosome 9"/>
</dbReference>
<evidence type="ECO:0000313" key="7">
    <source>
        <dbReference type="EMBL" id="EOY34591.1"/>
    </source>
</evidence>
<keyword evidence="3" id="KW-0221">Differentiation</keyword>
<keyword evidence="4 6" id="KW-0175">Coiled coil</keyword>
<proteinExistence type="inferred from homology"/>
<dbReference type="InParanoid" id="A0A061GYJ9"/>
<organism evidence="7 8">
    <name type="scientific">Theobroma cacao</name>
    <name type="common">Cacao</name>
    <name type="synonym">Cocoa</name>
    <dbReference type="NCBI Taxonomy" id="3641"/>
    <lineage>
        <taxon>Eukaryota</taxon>
        <taxon>Viridiplantae</taxon>
        <taxon>Streptophyta</taxon>
        <taxon>Embryophyta</taxon>
        <taxon>Tracheophyta</taxon>
        <taxon>Spermatophyta</taxon>
        <taxon>Magnoliopsida</taxon>
        <taxon>eudicotyledons</taxon>
        <taxon>Gunneridae</taxon>
        <taxon>Pentapetalae</taxon>
        <taxon>rosids</taxon>
        <taxon>malvids</taxon>
        <taxon>Malvales</taxon>
        <taxon>Malvaceae</taxon>
        <taxon>Byttnerioideae</taxon>
        <taxon>Theobroma</taxon>
    </lineage>
</organism>
<dbReference type="GO" id="GO:0030154">
    <property type="term" value="P:cell differentiation"/>
    <property type="evidence" value="ECO:0007669"/>
    <property type="project" value="UniProtKB-KW"/>
</dbReference>